<keyword evidence="1" id="KW-0645">Protease</keyword>
<reference evidence="2" key="1">
    <citation type="submission" date="2017-05" db="EMBL/GenBank/DDBJ databases">
        <title>Dechlorination kinetics govern the competition between two new strains of the genus Sulfurospirillum.</title>
        <authorList>
            <person name="Buttet G.F."/>
            <person name="Murray A.M."/>
            <person name="Goris T."/>
            <person name="Burion M."/>
            <person name="Lin B."/>
            <person name="Rolle M."/>
            <person name="Maillard J."/>
        </authorList>
    </citation>
    <scope>NUCLEOTIDE SEQUENCE [LARGE SCALE GENOMIC DNA]</scope>
    <source>
        <strain evidence="2">SL2-1</strain>
    </source>
</reference>
<dbReference type="EC" id="3.4.13.18" evidence="1"/>
<dbReference type="InterPro" id="IPR001160">
    <property type="entry name" value="Peptidase_M20C"/>
</dbReference>
<dbReference type="OrthoDB" id="9773892at2"/>
<accession>A0A1Y0HMZ3</accession>
<sequence>MESILEHFKAITAIPRCSYHTTKMKEYISAFAHSLGFGVHEDHVGNILCHKGAPKVCLQAHYDMVCIGDTHPIEIVMEGTLVKAKHSTLGADNGMGMAIMFWAMEHNENLECLFTVDEEVGLIGAMQFRLPLQSSYLLNLDAEEEGEIYIGCAGGMDVIASLKLHYMPLEEEIKLYEISAFSFTGGHSGVDIDKKIPSAIKALGYELLKHDVLLVSLRGGERRNAIPKSATAIVASKTPLHVDDTRLHVKSLEKGSHTKYIAQSSSIIKALGAFAQGVREWDRELDIPSMSINLGIVSDFEGVLRFDCAARAMDDENLAILAHETVAFFKALGFDAVQEGWHGAWKPEMTLFAQSVQSVMKEFYPHATFKAIHAGLECGELIMRQAKKIEAVSIGPTIRYPHSQREECDMNSVSNTAFIVQNIINTYKE</sequence>
<proteinExistence type="predicted"/>
<dbReference type="Gene3D" id="3.40.630.10">
    <property type="entry name" value="Zn peptidases"/>
    <property type="match status" value="2"/>
</dbReference>
<dbReference type="SUPFAM" id="SSF53187">
    <property type="entry name" value="Zn-dependent exopeptidases"/>
    <property type="match status" value="1"/>
</dbReference>
<keyword evidence="1" id="KW-0224">Dipeptidase</keyword>
<dbReference type="Proteomes" id="UP000196005">
    <property type="component" value="Chromosome"/>
</dbReference>
<dbReference type="GO" id="GO:0070573">
    <property type="term" value="F:metallodipeptidase activity"/>
    <property type="evidence" value="ECO:0007669"/>
    <property type="project" value="TreeGrafter"/>
</dbReference>
<keyword evidence="1" id="KW-0378">Hydrolase</keyword>
<dbReference type="AlphaFoldDB" id="A0A1Y0HMZ3"/>
<dbReference type="GO" id="GO:0005829">
    <property type="term" value="C:cytosol"/>
    <property type="evidence" value="ECO:0007669"/>
    <property type="project" value="TreeGrafter"/>
</dbReference>
<organism evidence="1 2">
    <name type="scientific">Sulfurospirillum diekertiae</name>
    <dbReference type="NCBI Taxonomy" id="1854492"/>
    <lineage>
        <taxon>Bacteria</taxon>
        <taxon>Pseudomonadati</taxon>
        <taxon>Campylobacterota</taxon>
        <taxon>Epsilonproteobacteria</taxon>
        <taxon>Campylobacterales</taxon>
        <taxon>Sulfurospirillaceae</taxon>
        <taxon>Sulfurospirillum</taxon>
    </lineage>
</organism>
<dbReference type="PANTHER" id="PTHR43501">
    <property type="entry name" value="CYTOSOL NON-SPECIFIC DIPEPTIDASE"/>
    <property type="match status" value="1"/>
</dbReference>
<evidence type="ECO:0000313" key="1">
    <source>
        <dbReference type="EMBL" id="ARU48946.1"/>
    </source>
</evidence>
<dbReference type="GO" id="GO:0006508">
    <property type="term" value="P:proteolysis"/>
    <property type="evidence" value="ECO:0007669"/>
    <property type="project" value="InterPro"/>
</dbReference>
<evidence type="ECO:0000313" key="2">
    <source>
        <dbReference type="Proteomes" id="UP000196005"/>
    </source>
</evidence>
<gene>
    <name evidence="1" type="ORF">Sdiek1_1787</name>
</gene>
<keyword evidence="2" id="KW-1185">Reference proteome</keyword>
<name>A0A1Y0HMZ3_9BACT</name>
<dbReference type="PANTHER" id="PTHR43501:SF1">
    <property type="entry name" value="CYTOSOL NON-SPECIFIC DIPEPTIDASE"/>
    <property type="match status" value="1"/>
</dbReference>
<protein>
    <submittedName>
        <fullName evidence="1">Cytosol non-specific dipeptidase</fullName>
        <ecNumber evidence="1">3.4.13.18</ecNumber>
    </submittedName>
</protein>
<dbReference type="PRINTS" id="PR00934">
    <property type="entry name" value="XHISDIPTASE"/>
</dbReference>
<dbReference type="KEGG" id="suls:Sdiek1_1787"/>
<dbReference type="EMBL" id="CP021416">
    <property type="protein sequence ID" value="ARU48946.1"/>
    <property type="molecule type" value="Genomic_DNA"/>
</dbReference>
<dbReference type="RefSeq" id="WP_087438774.1">
    <property type="nucleotide sequence ID" value="NZ_CP021416.1"/>
</dbReference>